<dbReference type="GO" id="GO:0004519">
    <property type="term" value="F:endonuclease activity"/>
    <property type="evidence" value="ECO:0007669"/>
    <property type="project" value="UniProtKB-KW"/>
</dbReference>
<dbReference type="InterPro" id="IPR011856">
    <property type="entry name" value="tRNA_endonuc-like_dom_sf"/>
</dbReference>
<dbReference type="Gene3D" id="3.40.1350.10">
    <property type="match status" value="1"/>
</dbReference>
<keyword evidence="4" id="KW-1185">Reference proteome</keyword>
<dbReference type="HAMAP" id="MF_00048">
    <property type="entry name" value="UPF0102"/>
    <property type="match status" value="1"/>
</dbReference>
<reference evidence="3 4" key="1">
    <citation type="submission" date="2017-05" db="EMBL/GenBank/DDBJ databases">
        <authorList>
            <person name="Varghese N."/>
            <person name="Submissions S."/>
        </authorList>
    </citation>
    <scope>NUCLEOTIDE SEQUENCE [LARGE SCALE GENOMIC DNA]</scope>
    <source>
        <strain evidence="3 4">DSM 28009</strain>
    </source>
</reference>
<dbReference type="SUPFAM" id="SSF52980">
    <property type="entry name" value="Restriction endonuclease-like"/>
    <property type="match status" value="1"/>
</dbReference>
<dbReference type="EMBL" id="FXTE01000002">
    <property type="protein sequence ID" value="SMO55318.1"/>
    <property type="molecule type" value="Genomic_DNA"/>
</dbReference>
<dbReference type="Pfam" id="PF02021">
    <property type="entry name" value="UPF0102"/>
    <property type="match status" value="1"/>
</dbReference>
<dbReference type="PANTHER" id="PTHR34039">
    <property type="entry name" value="UPF0102 PROTEIN YRAN"/>
    <property type="match status" value="1"/>
</dbReference>
<dbReference type="RefSeq" id="WP_142635564.1">
    <property type="nucleotide sequence ID" value="NZ_CANMDC010000002.1"/>
</dbReference>
<gene>
    <name evidence="3" type="ORF">SAMN06265380_102206</name>
</gene>
<dbReference type="GO" id="GO:0003676">
    <property type="term" value="F:nucleic acid binding"/>
    <property type="evidence" value="ECO:0007669"/>
    <property type="project" value="InterPro"/>
</dbReference>
<dbReference type="PANTHER" id="PTHR34039:SF1">
    <property type="entry name" value="UPF0102 PROTEIN YRAN"/>
    <property type="match status" value="1"/>
</dbReference>
<evidence type="ECO:0000313" key="4">
    <source>
        <dbReference type="Proteomes" id="UP000319555"/>
    </source>
</evidence>
<keyword evidence="3" id="KW-0378">Hydrolase</keyword>
<comment type="similarity">
    <text evidence="1 2">Belongs to the UPF0102 family.</text>
</comment>
<evidence type="ECO:0000256" key="2">
    <source>
        <dbReference type="HAMAP-Rule" id="MF_00048"/>
    </source>
</evidence>
<dbReference type="InterPro" id="IPR011335">
    <property type="entry name" value="Restrct_endonuc-II-like"/>
</dbReference>
<dbReference type="OrthoDB" id="9812968at2"/>
<dbReference type="AlphaFoldDB" id="A0A521C7D5"/>
<protein>
    <recommendedName>
        <fullName evidence="2">UPF0102 protein SAMN06265380_102206</fullName>
    </recommendedName>
</protein>
<proteinExistence type="inferred from homology"/>
<keyword evidence="3" id="KW-0255">Endonuclease</keyword>
<evidence type="ECO:0000313" key="3">
    <source>
        <dbReference type="EMBL" id="SMO55318.1"/>
    </source>
</evidence>
<evidence type="ECO:0000256" key="1">
    <source>
        <dbReference type="ARBA" id="ARBA00006738"/>
    </source>
</evidence>
<keyword evidence="3" id="KW-0540">Nuclease</keyword>
<dbReference type="Proteomes" id="UP000319555">
    <property type="component" value="Unassembled WGS sequence"/>
</dbReference>
<dbReference type="InterPro" id="IPR003509">
    <property type="entry name" value="UPF0102_YraN-like"/>
</dbReference>
<sequence length="124" mass="13666">MTSRSTVRSSVSYHAGQAAEQQVAADYERRGYSIAHRRWRGAGGEIDLIVRNGDGLVFVEVKKSTSFEMAAARIKRRQMDRICASAAQFLEGEPNGQLTNVRFDAALVDAFGAVQIIENAFDQV</sequence>
<organism evidence="3 4">
    <name type="scientific">Ruegeria faecimaris</name>
    <dbReference type="NCBI Taxonomy" id="686389"/>
    <lineage>
        <taxon>Bacteria</taxon>
        <taxon>Pseudomonadati</taxon>
        <taxon>Pseudomonadota</taxon>
        <taxon>Alphaproteobacteria</taxon>
        <taxon>Rhodobacterales</taxon>
        <taxon>Roseobacteraceae</taxon>
        <taxon>Ruegeria</taxon>
    </lineage>
</organism>
<name>A0A521C7D5_9RHOB</name>
<accession>A0A521C7D5</accession>